<dbReference type="InParanoid" id="A0A1Y1UEY9"/>
<comment type="similarity">
    <text evidence="1">Belongs to the actin family.</text>
</comment>
<protein>
    <submittedName>
        <fullName evidence="3">RNA polymerase II transcription factor</fullName>
    </submittedName>
</protein>
<dbReference type="EMBL" id="NBSH01000010">
    <property type="protein sequence ID" value="ORX35635.1"/>
    <property type="molecule type" value="Genomic_DNA"/>
</dbReference>
<reference evidence="3 4" key="1">
    <citation type="submission" date="2017-03" db="EMBL/GenBank/DDBJ databases">
        <title>Widespread Adenine N6-methylation of Active Genes in Fungi.</title>
        <authorList>
            <consortium name="DOE Joint Genome Institute"/>
            <person name="Mondo S.J."/>
            <person name="Dannebaum R.O."/>
            <person name="Kuo R.C."/>
            <person name="Louie K.B."/>
            <person name="Bewick A.J."/>
            <person name="Labutti K."/>
            <person name="Haridas S."/>
            <person name="Kuo A."/>
            <person name="Salamov A."/>
            <person name="Ahrendt S.R."/>
            <person name="Lau R."/>
            <person name="Bowen B.P."/>
            <person name="Lipzen A."/>
            <person name="Sullivan W."/>
            <person name="Andreopoulos W.B."/>
            <person name="Clum A."/>
            <person name="Lindquist E."/>
            <person name="Daum C."/>
            <person name="Northen T.R."/>
            <person name="Ramamoorthy G."/>
            <person name="Schmitz R.J."/>
            <person name="Gryganskyi A."/>
            <person name="Culley D."/>
            <person name="Magnuson J."/>
            <person name="James T.Y."/>
            <person name="O'Malley M.A."/>
            <person name="Stajich J.E."/>
            <person name="Spatafora J.W."/>
            <person name="Visel A."/>
            <person name="Grigoriev I.V."/>
        </authorList>
    </citation>
    <scope>NUCLEOTIDE SEQUENCE [LARGE SCALE GENOMIC DNA]</scope>
    <source>
        <strain evidence="3 4">NRRL Y-17943</strain>
    </source>
</reference>
<dbReference type="Proteomes" id="UP000193218">
    <property type="component" value="Unassembled WGS sequence"/>
</dbReference>
<dbReference type="SUPFAM" id="SSF53067">
    <property type="entry name" value="Actin-like ATPase domain"/>
    <property type="match status" value="2"/>
</dbReference>
<dbReference type="AlphaFoldDB" id="A0A1Y1UEY9"/>
<accession>A0A1Y1UEY9</accession>
<dbReference type="RefSeq" id="XP_021869799.1">
    <property type="nucleotide sequence ID" value="XM_022016386.1"/>
</dbReference>
<dbReference type="CDD" id="cd10208">
    <property type="entry name" value="ASKHA_NBD_ScArp9-like"/>
    <property type="match status" value="1"/>
</dbReference>
<dbReference type="FunCoup" id="A0A1Y1UEY9">
    <property type="interactions" value="12"/>
</dbReference>
<comment type="caution">
    <text evidence="3">The sequence shown here is derived from an EMBL/GenBank/DDBJ whole genome shotgun (WGS) entry which is preliminary data.</text>
</comment>
<evidence type="ECO:0000256" key="1">
    <source>
        <dbReference type="RuleBase" id="RU000487"/>
    </source>
</evidence>
<dbReference type="InterPro" id="IPR043129">
    <property type="entry name" value="ATPase_NBD"/>
</dbReference>
<dbReference type="GeneID" id="33558195"/>
<evidence type="ECO:0000313" key="3">
    <source>
        <dbReference type="EMBL" id="ORX35635.1"/>
    </source>
</evidence>
<keyword evidence="4" id="KW-1185">Reference proteome</keyword>
<dbReference type="InterPro" id="IPR004000">
    <property type="entry name" value="Actin"/>
</dbReference>
<dbReference type="STRING" id="4999.A0A1Y1UEY9"/>
<dbReference type="PANTHER" id="PTHR11937">
    <property type="entry name" value="ACTIN"/>
    <property type="match status" value="1"/>
</dbReference>
<dbReference type="OrthoDB" id="74201at2759"/>
<sequence>MNVNFRDAPPTILHVDEQVIRAGKGISDLFPSPSVTIQARYAVPRSHGNGDVSMTDGQGEGSSSSANWIVGQGLDAAQSELSFEEKWEVRWPFRSSKRAEDWVGREYILQHVFTLLDIKVSANPSPLMLIPPSDLSLDASALYTQLAFEELNVPGLTILSLPLASLYALGALSGIIIHIGAEQSNVSIVTESIVRDECTTRIPIGLTHCLAHLERLLLIDFALDKELRMARGSGDSEPWSAGEKERLVKEVITVLWMENASEIEAPTSTGEVMHKVREEAETDDTFDVAKKLVGDAAPAPQPKKKAPAPTAGATDTISISIPSFAEKTITIGPIRHKLCEPLLRGINGQESLWEAVGRAVESPGLIPAERMAIWDGIGVVGEMAKIKSFAPAFVTYLSPLLLSSAEIPSDVQPAKARLLSIPDYFANFKGNSTDMAPFLGGSMVAKYAFSDYAGKHCITKVDYNAKGPAAIYTAGIGEER</sequence>
<organism evidence="3 4">
    <name type="scientific">Kockovaella imperatae</name>
    <dbReference type="NCBI Taxonomy" id="4999"/>
    <lineage>
        <taxon>Eukaryota</taxon>
        <taxon>Fungi</taxon>
        <taxon>Dikarya</taxon>
        <taxon>Basidiomycota</taxon>
        <taxon>Agaricomycotina</taxon>
        <taxon>Tremellomycetes</taxon>
        <taxon>Tremellales</taxon>
        <taxon>Cuniculitremaceae</taxon>
        <taxon>Kockovaella</taxon>
    </lineage>
</organism>
<dbReference type="Pfam" id="PF00022">
    <property type="entry name" value="Actin"/>
    <property type="match status" value="1"/>
</dbReference>
<proteinExistence type="inferred from homology"/>
<feature type="region of interest" description="Disordered" evidence="2">
    <location>
        <begin position="46"/>
        <end position="65"/>
    </location>
</feature>
<evidence type="ECO:0000256" key="2">
    <source>
        <dbReference type="SAM" id="MobiDB-lite"/>
    </source>
</evidence>
<dbReference type="SMART" id="SM00268">
    <property type="entry name" value="ACTIN"/>
    <property type="match status" value="1"/>
</dbReference>
<name>A0A1Y1UEY9_9TREE</name>
<evidence type="ECO:0000313" key="4">
    <source>
        <dbReference type="Proteomes" id="UP000193218"/>
    </source>
</evidence>
<gene>
    <name evidence="3" type="ORF">BD324DRAFT_630914</name>
</gene>
<dbReference type="Gene3D" id="3.30.420.40">
    <property type="match status" value="2"/>
</dbReference>
<dbReference type="FunFam" id="3.30.420.40:FF:000411">
    <property type="entry name" value="RNA polymerase II transcription factor"/>
    <property type="match status" value="1"/>
</dbReference>